<reference evidence="1" key="1">
    <citation type="submission" date="2014-09" db="EMBL/GenBank/DDBJ databases">
        <title>Genome sequence of the luminous mushroom Mycena chlorophos for searching fungal bioluminescence genes.</title>
        <authorList>
            <person name="Tanaka Y."/>
            <person name="Kasuga D."/>
            <person name="Oba Y."/>
            <person name="Hase S."/>
            <person name="Sato K."/>
            <person name="Oba Y."/>
            <person name="Sakakibara Y."/>
        </authorList>
    </citation>
    <scope>NUCLEOTIDE SEQUENCE</scope>
</reference>
<protein>
    <submittedName>
        <fullName evidence="1">Uncharacterized protein</fullName>
    </submittedName>
</protein>
<sequence>MMSLAQKAPSVRSIHSWWSDRNTIGPTVSLHAAAKPLVAFMYHRQARRLILGRGSGALMATEMNILATYLSFKYTSSDTKIMVLDTITADLAAHGDADLIISENLVVSGLLLALLDAVLQRNSEGHRVHFAACRVTAQLVANAPEGLGEEFRIFRDLGPATMLSRDAMNIISDMHSFLRGCLHDSVGHHLLLNLIGHAHHPEVLHWIFRHIISTVGPEYSGTTRNFFQTVQLQINWDHLEFSSWSISPMVESDMLKLFMGLAHIKLESCLCDAFSSIIRMDSAQKHSCKVVSLFSTCLWIVYICRYGDAPQGSDDNNNMYSWTAKALPKVINYLQLNDEFDPNTIRDSLLKHILVDVRFLSYLRHCRARERLGPSARETYLTIIRSNEFYTRHEEDIELQLEIAKAEHIAESDVETWEVRAWADTLTRAMVAHQNASVSRVI</sequence>
<evidence type="ECO:0000313" key="2">
    <source>
        <dbReference type="Proteomes" id="UP000815677"/>
    </source>
</evidence>
<proteinExistence type="predicted"/>
<dbReference type="Proteomes" id="UP000815677">
    <property type="component" value="Unassembled WGS sequence"/>
</dbReference>
<name>A0ABQ0L5X9_MYCCL</name>
<gene>
    <name evidence="1" type="ORF">MCHLO_04074</name>
</gene>
<evidence type="ECO:0000313" key="1">
    <source>
        <dbReference type="EMBL" id="GAT46564.1"/>
    </source>
</evidence>
<organism evidence="1 2">
    <name type="scientific">Mycena chlorophos</name>
    <name type="common">Agaric fungus</name>
    <name type="synonym">Agaricus chlorophos</name>
    <dbReference type="NCBI Taxonomy" id="658473"/>
    <lineage>
        <taxon>Eukaryota</taxon>
        <taxon>Fungi</taxon>
        <taxon>Dikarya</taxon>
        <taxon>Basidiomycota</taxon>
        <taxon>Agaricomycotina</taxon>
        <taxon>Agaricomycetes</taxon>
        <taxon>Agaricomycetidae</taxon>
        <taxon>Agaricales</taxon>
        <taxon>Marasmiineae</taxon>
        <taxon>Mycenaceae</taxon>
        <taxon>Mycena</taxon>
    </lineage>
</organism>
<accession>A0ABQ0L5X9</accession>
<keyword evidence="2" id="KW-1185">Reference proteome</keyword>
<dbReference type="EMBL" id="DF842592">
    <property type="protein sequence ID" value="GAT46564.1"/>
    <property type="molecule type" value="Genomic_DNA"/>
</dbReference>